<protein>
    <recommendedName>
        <fullName evidence="3">DNA mismatch repair protein MutS</fullName>
    </recommendedName>
</protein>
<name>A0ABS6E2T3_9FIRM</name>
<proteinExistence type="predicted"/>
<keyword evidence="2" id="KW-1185">Reference proteome</keyword>
<accession>A0ABS6E2T3</accession>
<dbReference type="PANTHER" id="PTHR11361:SF99">
    <property type="entry name" value="DNA MISMATCH REPAIR PROTEIN"/>
    <property type="match status" value="1"/>
</dbReference>
<evidence type="ECO:0000313" key="2">
    <source>
        <dbReference type="Proteomes" id="UP000749471"/>
    </source>
</evidence>
<comment type="caution">
    <text evidence="1">The sequence shown here is derived from an EMBL/GenBank/DDBJ whole genome shotgun (WGS) entry which is preliminary data.</text>
</comment>
<organism evidence="1 2">
    <name type="scientific">Tissierella simiarum</name>
    <dbReference type="NCBI Taxonomy" id="2841534"/>
    <lineage>
        <taxon>Bacteria</taxon>
        <taxon>Bacillati</taxon>
        <taxon>Bacillota</taxon>
        <taxon>Tissierellia</taxon>
        <taxon>Tissierellales</taxon>
        <taxon>Tissierellaceae</taxon>
        <taxon>Tissierella</taxon>
    </lineage>
</organism>
<evidence type="ECO:0008006" key="3">
    <source>
        <dbReference type="Google" id="ProtNLM"/>
    </source>
</evidence>
<evidence type="ECO:0000313" key="1">
    <source>
        <dbReference type="EMBL" id="MBU5437221.1"/>
    </source>
</evidence>
<dbReference type="PANTHER" id="PTHR11361">
    <property type="entry name" value="DNA MISMATCH REPAIR PROTEIN MUTS FAMILY MEMBER"/>
    <property type="match status" value="1"/>
</dbReference>
<sequence length="197" mass="22243">MLKSIVKVVITGNKIANTRRFSYGNEFFDLKEKVVPFEKLSNMISIIQMKKDAAFSGDIMGLAYDYLIGATLWDFVKYDQIIRTLKNKQNEFMELYLTLGEIDMAIAIASFRESLPLYCTPAFSEEHVLQMKQIYHPLIDESVCNTINLDNSCIITGSNASGKSTYIKAVTVNVILAQSIHTCMAKEMILPYAKVIT</sequence>
<reference evidence="1 2" key="1">
    <citation type="submission" date="2021-06" db="EMBL/GenBank/DDBJ databases">
        <authorList>
            <person name="Sun Q."/>
            <person name="Li D."/>
        </authorList>
    </citation>
    <scope>NUCLEOTIDE SEQUENCE [LARGE SCALE GENOMIC DNA]</scope>
    <source>
        <strain evidence="1 2">MSJ-40</strain>
    </source>
</reference>
<dbReference type="RefSeq" id="WP_216517122.1">
    <property type="nucleotide sequence ID" value="NZ_JAHLPM010000003.1"/>
</dbReference>
<dbReference type="EMBL" id="JAHLPM010000003">
    <property type="protein sequence ID" value="MBU5437221.1"/>
    <property type="molecule type" value="Genomic_DNA"/>
</dbReference>
<gene>
    <name evidence="1" type="ORF">KQI42_04320</name>
</gene>
<dbReference type="InterPro" id="IPR045076">
    <property type="entry name" value="MutS"/>
</dbReference>
<dbReference type="Proteomes" id="UP000749471">
    <property type="component" value="Unassembled WGS sequence"/>
</dbReference>